<evidence type="ECO:0000313" key="2">
    <source>
        <dbReference type="Proteomes" id="UP001605036"/>
    </source>
</evidence>
<gene>
    <name evidence="1" type="ORF">R1flu_028600</name>
</gene>
<proteinExistence type="predicted"/>
<accession>A0ABD1XM56</accession>
<dbReference type="EMBL" id="JBHFFA010000008">
    <property type="protein sequence ID" value="KAL2610027.1"/>
    <property type="molecule type" value="Genomic_DNA"/>
</dbReference>
<dbReference type="AlphaFoldDB" id="A0ABD1XM56"/>
<sequence length="70" mass="7240">MAVGHNDGGRARRLFSRRLVGGAGGGGGQAERAGRQSGRVVALRPAAAAWRVGERLAGGTRCPKMPLRAF</sequence>
<dbReference type="Proteomes" id="UP001605036">
    <property type="component" value="Unassembled WGS sequence"/>
</dbReference>
<name>A0ABD1XM56_9MARC</name>
<protein>
    <submittedName>
        <fullName evidence="1">Uncharacterized protein</fullName>
    </submittedName>
</protein>
<comment type="caution">
    <text evidence="1">The sequence shown here is derived from an EMBL/GenBank/DDBJ whole genome shotgun (WGS) entry which is preliminary data.</text>
</comment>
<keyword evidence="2" id="KW-1185">Reference proteome</keyword>
<organism evidence="1 2">
    <name type="scientific">Riccia fluitans</name>
    <dbReference type="NCBI Taxonomy" id="41844"/>
    <lineage>
        <taxon>Eukaryota</taxon>
        <taxon>Viridiplantae</taxon>
        <taxon>Streptophyta</taxon>
        <taxon>Embryophyta</taxon>
        <taxon>Marchantiophyta</taxon>
        <taxon>Marchantiopsida</taxon>
        <taxon>Marchantiidae</taxon>
        <taxon>Marchantiales</taxon>
        <taxon>Ricciaceae</taxon>
        <taxon>Riccia</taxon>
    </lineage>
</organism>
<reference evidence="1 2" key="1">
    <citation type="submission" date="2024-09" db="EMBL/GenBank/DDBJ databases">
        <title>Chromosome-scale assembly of Riccia fluitans.</title>
        <authorList>
            <person name="Paukszto L."/>
            <person name="Sawicki J."/>
            <person name="Karawczyk K."/>
            <person name="Piernik-Szablinska J."/>
            <person name="Szczecinska M."/>
            <person name="Mazdziarz M."/>
        </authorList>
    </citation>
    <scope>NUCLEOTIDE SEQUENCE [LARGE SCALE GENOMIC DNA]</scope>
    <source>
        <strain evidence="1">Rf_01</strain>
        <tissue evidence="1">Aerial parts of the thallus</tissue>
    </source>
</reference>
<evidence type="ECO:0000313" key="1">
    <source>
        <dbReference type="EMBL" id="KAL2610027.1"/>
    </source>
</evidence>